<feature type="transmembrane region" description="Helical" evidence="10">
    <location>
        <begin position="89"/>
        <end position="108"/>
    </location>
</feature>
<dbReference type="Pfam" id="PF10294">
    <property type="entry name" value="Methyltransf_16"/>
    <property type="match status" value="1"/>
</dbReference>
<keyword evidence="4 12" id="KW-0808">Transferase</keyword>
<evidence type="ECO:0000313" key="12">
    <source>
        <dbReference type="EMBL" id="KAE8278514.1"/>
    </source>
</evidence>
<evidence type="ECO:0000256" key="11">
    <source>
        <dbReference type="SAM" id="SignalP"/>
    </source>
</evidence>
<comment type="subcellular location">
    <subcellularLocation>
        <location evidence="1">Cytoplasm</location>
    </subcellularLocation>
</comment>
<keyword evidence="10" id="KW-1133">Transmembrane helix</keyword>
<evidence type="ECO:0000256" key="5">
    <source>
        <dbReference type="ARBA" id="ARBA00022691"/>
    </source>
</evidence>
<dbReference type="GO" id="GO:0032259">
    <property type="term" value="P:methylation"/>
    <property type="evidence" value="ECO:0007669"/>
    <property type="project" value="UniProtKB-KW"/>
</dbReference>
<evidence type="ECO:0000256" key="1">
    <source>
        <dbReference type="ARBA" id="ARBA00004496"/>
    </source>
</evidence>
<accession>A0A6G0HH40</accession>
<dbReference type="Gene3D" id="3.40.50.150">
    <property type="entry name" value="Vaccinia Virus protein VP39"/>
    <property type="match status" value="1"/>
</dbReference>
<evidence type="ECO:0000256" key="9">
    <source>
        <dbReference type="ARBA" id="ARBA00049497"/>
    </source>
</evidence>
<feature type="transmembrane region" description="Helical" evidence="10">
    <location>
        <begin position="60"/>
        <end position="77"/>
    </location>
</feature>
<comment type="similarity">
    <text evidence="6">Belongs to the methyltransferase superfamily. METTL21 family.</text>
</comment>
<evidence type="ECO:0000313" key="13">
    <source>
        <dbReference type="Proteomes" id="UP000424527"/>
    </source>
</evidence>
<evidence type="ECO:0000256" key="7">
    <source>
        <dbReference type="ARBA" id="ARBA00040801"/>
    </source>
</evidence>
<evidence type="ECO:0000256" key="8">
    <source>
        <dbReference type="ARBA" id="ARBA00041632"/>
    </source>
</evidence>
<keyword evidence="3 12" id="KW-0489">Methyltransferase</keyword>
<gene>
    <name evidence="12" type="ORF">D5F01_LYC23419</name>
</gene>
<evidence type="ECO:0000256" key="2">
    <source>
        <dbReference type="ARBA" id="ARBA00022490"/>
    </source>
</evidence>
<keyword evidence="5" id="KW-0949">S-adenosyl-L-methionine</keyword>
<dbReference type="AlphaFoldDB" id="A0A6G0HH40"/>
<organism evidence="12 13">
    <name type="scientific">Larimichthys crocea</name>
    <name type="common">Large yellow croaker</name>
    <name type="synonym">Pseudosciaena crocea</name>
    <dbReference type="NCBI Taxonomy" id="215358"/>
    <lineage>
        <taxon>Eukaryota</taxon>
        <taxon>Metazoa</taxon>
        <taxon>Chordata</taxon>
        <taxon>Craniata</taxon>
        <taxon>Vertebrata</taxon>
        <taxon>Euteleostomi</taxon>
        <taxon>Actinopterygii</taxon>
        <taxon>Neopterygii</taxon>
        <taxon>Teleostei</taxon>
        <taxon>Neoteleostei</taxon>
        <taxon>Acanthomorphata</taxon>
        <taxon>Eupercaria</taxon>
        <taxon>Sciaenidae</taxon>
        <taxon>Larimichthys</taxon>
    </lineage>
</organism>
<keyword evidence="13" id="KW-1185">Reference proteome</keyword>
<reference evidence="12 13" key="1">
    <citation type="submission" date="2019-07" db="EMBL/GenBank/DDBJ databases">
        <title>Chromosome genome assembly for large yellow croaker.</title>
        <authorList>
            <person name="Xiao S."/>
        </authorList>
    </citation>
    <scope>NUCLEOTIDE SEQUENCE [LARGE SCALE GENOMIC DNA]</scope>
    <source>
        <strain evidence="12">JMULYC20181020</strain>
        <tissue evidence="12">Muscle</tissue>
    </source>
</reference>
<dbReference type="GO" id="GO:0032991">
    <property type="term" value="C:protein-containing complex"/>
    <property type="evidence" value="ECO:0007669"/>
    <property type="project" value="TreeGrafter"/>
</dbReference>
<sequence>MRTWICSFSFVIVVFYTSSSMALVPYVENPLPALSKLHNSSAQFRFADRDLRLAQDWKQLGVAAVVWDAAVVMCVYLELGKVELRGKEAIELGAGTGLVGIVAALLGAKVTITDRQPALDFLSANVNVNVPADLQGSVVVSELSWGEGLERYPAGGFDLVLGADIVYLEDTFVPLLRTLEHLCSDSTVLLLACKIRYKRDTDFLSMLRRRFTVEEVYYDKHRDIHVYKSQKVTPARDL</sequence>
<feature type="signal peptide" evidence="11">
    <location>
        <begin position="1"/>
        <end position="22"/>
    </location>
</feature>
<dbReference type="GO" id="GO:0008168">
    <property type="term" value="F:methyltransferase activity"/>
    <property type="evidence" value="ECO:0007669"/>
    <property type="project" value="UniProtKB-KW"/>
</dbReference>
<feature type="chain" id="PRO_5026032938" description="Protein N-lysine methyltransferase METTL21A" evidence="11">
    <location>
        <begin position="23"/>
        <end position="238"/>
    </location>
</feature>
<dbReference type="InterPro" id="IPR019410">
    <property type="entry name" value="Methyltransf_16"/>
</dbReference>
<protein>
    <recommendedName>
        <fullName evidence="7">Protein N-lysine methyltransferase METTL21A</fullName>
    </recommendedName>
    <alternativeName>
        <fullName evidence="8">Methyltransferase-like protein 21A</fullName>
    </alternativeName>
</protein>
<evidence type="ECO:0000256" key="3">
    <source>
        <dbReference type="ARBA" id="ARBA00022603"/>
    </source>
</evidence>
<comment type="catalytic activity">
    <reaction evidence="9">
        <text>L-lysyl-[protein] + 3 S-adenosyl-L-methionine = N(6),N(6),N(6)-trimethyl-L-lysyl-[protein] + 3 S-adenosyl-L-homocysteine + 3 H(+)</text>
        <dbReference type="Rhea" id="RHEA:54192"/>
        <dbReference type="Rhea" id="RHEA-COMP:9752"/>
        <dbReference type="Rhea" id="RHEA-COMP:13826"/>
        <dbReference type="ChEBI" id="CHEBI:15378"/>
        <dbReference type="ChEBI" id="CHEBI:29969"/>
        <dbReference type="ChEBI" id="CHEBI:57856"/>
        <dbReference type="ChEBI" id="CHEBI:59789"/>
        <dbReference type="ChEBI" id="CHEBI:61961"/>
    </reaction>
    <physiologicalReaction direction="left-to-right" evidence="9">
        <dbReference type="Rhea" id="RHEA:54193"/>
    </physiologicalReaction>
</comment>
<dbReference type="Proteomes" id="UP000424527">
    <property type="component" value="Unassembled WGS sequence"/>
</dbReference>
<keyword evidence="10" id="KW-0472">Membrane</keyword>
<evidence type="ECO:0000256" key="4">
    <source>
        <dbReference type="ARBA" id="ARBA00022679"/>
    </source>
</evidence>
<dbReference type="InterPro" id="IPR029063">
    <property type="entry name" value="SAM-dependent_MTases_sf"/>
</dbReference>
<dbReference type="SUPFAM" id="SSF53335">
    <property type="entry name" value="S-adenosyl-L-methionine-dependent methyltransferases"/>
    <property type="match status" value="1"/>
</dbReference>
<keyword evidence="10" id="KW-0812">Transmembrane</keyword>
<dbReference type="PANTHER" id="PTHR14614">
    <property type="entry name" value="HEPATOCELLULAR CARCINOMA-ASSOCIATED ANTIGEN"/>
    <property type="match status" value="1"/>
</dbReference>
<evidence type="ECO:0000256" key="6">
    <source>
        <dbReference type="ARBA" id="ARBA00038029"/>
    </source>
</evidence>
<name>A0A6G0HH40_LARCR</name>
<proteinExistence type="inferred from homology"/>
<dbReference type="PANTHER" id="PTHR14614:SF14">
    <property type="entry name" value="PROTEIN N-LYSINE METHYLTRANSFERASE METTL21A"/>
    <property type="match status" value="1"/>
</dbReference>
<dbReference type="GO" id="GO:0005829">
    <property type="term" value="C:cytosol"/>
    <property type="evidence" value="ECO:0007669"/>
    <property type="project" value="TreeGrafter"/>
</dbReference>
<evidence type="ECO:0000256" key="10">
    <source>
        <dbReference type="SAM" id="Phobius"/>
    </source>
</evidence>
<comment type="caution">
    <text evidence="12">The sequence shown here is derived from an EMBL/GenBank/DDBJ whole genome shotgun (WGS) entry which is preliminary data.</text>
</comment>
<dbReference type="EMBL" id="REGW02000024">
    <property type="protein sequence ID" value="KAE8278514.1"/>
    <property type="molecule type" value="Genomic_DNA"/>
</dbReference>
<keyword evidence="2" id="KW-0963">Cytoplasm</keyword>
<keyword evidence="11" id="KW-0732">Signal</keyword>